<dbReference type="Proteomes" id="UP000799444">
    <property type="component" value="Unassembled WGS sequence"/>
</dbReference>
<evidence type="ECO:0000313" key="2">
    <source>
        <dbReference type="Proteomes" id="UP000799444"/>
    </source>
</evidence>
<feature type="non-terminal residue" evidence="1">
    <location>
        <position position="1"/>
    </location>
</feature>
<accession>A0A9P4UST1</accession>
<proteinExistence type="predicted"/>
<name>A0A9P4UST1_9PLEO</name>
<gene>
    <name evidence="1" type="ORF">EJ04DRAFT_596154</name>
</gene>
<dbReference type="EMBL" id="ML996357">
    <property type="protein sequence ID" value="KAF2727077.1"/>
    <property type="molecule type" value="Genomic_DNA"/>
</dbReference>
<organism evidence="1 2">
    <name type="scientific">Polyplosphaeria fusca</name>
    <dbReference type="NCBI Taxonomy" id="682080"/>
    <lineage>
        <taxon>Eukaryota</taxon>
        <taxon>Fungi</taxon>
        <taxon>Dikarya</taxon>
        <taxon>Ascomycota</taxon>
        <taxon>Pezizomycotina</taxon>
        <taxon>Dothideomycetes</taxon>
        <taxon>Pleosporomycetidae</taxon>
        <taxon>Pleosporales</taxon>
        <taxon>Tetraplosphaeriaceae</taxon>
        <taxon>Polyplosphaeria</taxon>
    </lineage>
</organism>
<comment type="caution">
    <text evidence="1">The sequence shown here is derived from an EMBL/GenBank/DDBJ whole genome shotgun (WGS) entry which is preliminary data.</text>
</comment>
<dbReference type="AlphaFoldDB" id="A0A9P4UST1"/>
<keyword evidence="2" id="KW-1185">Reference proteome</keyword>
<sequence>GAGGNGRCGSGRGCRWSTEDVHKGLQPATDFGTGRDSVRWREMGRRTAFYNATRHQASRPDSAPSLGEGTFSSFGIQALSATTETTSNQWSRYQCMHMWPPGHAAHTPWMPCDRDVGKRGHPQCRYQSLPNLWRPLQICTFKASALGSRRGDGGVTLLQIKLQVATEFAMPCFRFSYAKSTSRSNTLVFAIDTGQGIRRTTLPGRSGCTVR</sequence>
<protein>
    <submittedName>
        <fullName evidence="1">Uncharacterized protein</fullName>
    </submittedName>
</protein>
<reference evidence="1" key="1">
    <citation type="journal article" date="2020" name="Stud. Mycol.">
        <title>101 Dothideomycetes genomes: a test case for predicting lifestyles and emergence of pathogens.</title>
        <authorList>
            <person name="Haridas S."/>
            <person name="Albert R."/>
            <person name="Binder M."/>
            <person name="Bloem J."/>
            <person name="Labutti K."/>
            <person name="Salamov A."/>
            <person name="Andreopoulos B."/>
            <person name="Baker S."/>
            <person name="Barry K."/>
            <person name="Bills G."/>
            <person name="Bluhm B."/>
            <person name="Cannon C."/>
            <person name="Castanera R."/>
            <person name="Culley D."/>
            <person name="Daum C."/>
            <person name="Ezra D."/>
            <person name="Gonzalez J."/>
            <person name="Henrissat B."/>
            <person name="Kuo A."/>
            <person name="Liang C."/>
            <person name="Lipzen A."/>
            <person name="Lutzoni F."/>
            <person name="Magnuson J."/>
            <person name="Mondo S."/>
            <person name="Nolan M."/>
            <person name="Ohm R."/>
            <person name="Pangilinan J."/>
            <person name="Park H.-J."/>
            <person name="Ramirez L."/>
            <person name="Alfaro M."/>
            <person name="Sun H."/>
            <person name="Tritt A."/>
            <person name="Yoshinaga Y."/>
            <person name="Zwiers L.-H."/>
            <person name="Turgeon B."/>
            <person name="Goodwin S."/>
            <person name="Spatafora J."/>
            <person name="Crous P."/>
            <person name="Grigoriev I."/>
        </authorList>
    </citation>
    <scope>NUCLEOTIDE SEQUENCE</scope>
    <source>
        <strain evidence="1">CBS 125425</strain>
    </source>
</reference>
<evidence type="ECO:0000313" key="1">
    <source>
        <dbReference type="EMBL" id="KAF2727077.1"/>
    </source>
</evidence>